<feature type="domain" description="Peptidase C39-like" evidence="2">
    <location>
        <begin position="181"/>
        <end position="341"/>
    </location>
</feature>
<comment type="caution">
    <text evidence="3">The sequence shown here is derived from an EMBL/GenBank/DDBJ whole genome shotgun (WGS) entry which is preliminary data.</text>
</comment>
<dbReference type="Pfam" id="PF13529">
    <property type="entry name" value="Peptidase_C39_2"/>
    <property type="match status" value="1"/>
</dbReference>
<keyword evidence="1" id="KW-1133">Transmembrane helix</keyword>
<keyword evidence="1" id="KW-0472">Membrane</keyword>
<dbReference type="EMBL" id="JAMQJZ010000004">
    <property type="protein sequence ID" value="MDC3420192.1"/>
    <property type="molecule type" value="Genomic_DNA"/>
</dbReference>
<evidence type="ECO:0000259" key="2">
    <source>
        <dbReference type="Pfam" id="PF13529"/>
    </source>
</evidence>
<evidence type="ECO:0000313" key="3">
    <source>
        <dbReference type="EMBL" id="MDC3420192.1"/>
    </source>
</evidence>
<keyword evidence="1" id="KW-0812">Transmembrane</keyword>
<feature type="transmembrane region" description="Helical" evidence="1">
    <location>
        <begin position="6"/>
        <end position="23"/>
    </location>
</feature>
<gene>
    <name evidence="3" type="ORF">NC661_07390</name>
</gene>
<protein>
    <submittedName>
        <fullName evidence="3">C39 family peptidase</fullName>
    </submittedName>
</protein>
<dbReference type="PANTHER" id="PTHR37806">
    <property type="entry name" value="LMO0724 PROTEIN"/>
    <property type="match status" value="1"/>
</dbReference>
<dbReference type="PANTHER" id="PTHR37806:SF1">
    <property type="entry name" value="PEPTIDASE C39-LIKE DOMAIN-CONTAINING PROTEIN"/>
    <property type="match status" value="1"/>
</dbReference>
<dbReference type="CDD" id="cd02549">
    <property type="entry name" value="Peptidase_C39A"/>
    <property type="match status" value="1"/>
</dbReference>
<sequence length="369" mass="42289">MSSKYISISVIILLCIMILLVNMKSNIEMDKAQANENTLQYDRRDDMFRKLLNIDNVELTINSIVIDEKVIQYQNHYYIPINLLDYFFGVNVIQSPLLHVVTVNYDEKSINLPLINPFEDEPIAKKLSLDKRANQKYTTLHVDGKTFIPLQFIEKELDYNLQVSYHEKLSIKISNAMEFPLDVPLINQMESPRLYNGCEVTSLAMILQYHGVEVSKNQLADEIATVPLTYKDGLKGHPNEGFVGDMVDGPGLSVYHRPITELAQSYVGEKAVNLTGSEMDTILDYLDHGMPIWVITTSNNTPVYNFETWQTRSGDIEVTYSVHSVVVTGYDDTHIYINDPYGEKNKKVDRFTFKQAWEQMGKQALIIKK</sequence>
<accession>A0A9X3WHT0</accession>
<dbReference type="AlphaFoldDB" id="A0A9X3WHT0"/>
<dbReference type="InterPro" id="IPR039563">
    <property type="entry name" value="Peptidase_C39_single_dom"/>
</dbReference>
<dbReference type="Proteomes" id="UP001145072">
    <property type="component" value="Unassembled WGS sequence"/>
</dbReference>
<keyword evidence="4" id="KW-1185">Reference proteome</keyword>
<organism evidence="3 4">
    <name type="scientific">Aquibacillus koreensis</name>
    <dbReference type="NCBI Taxonomy" id="279446"/>
    <lineage>
        <taxon>Bacteria</taxon>
        <taxon>Bacillati</taxon>
        <taxon>Bacillota</taxon>
        <taxon>Bacilli</taxon>
        <taxon>Bacillales</taxon>
        <taxon>Bacillaceae</taxon>
        <taxon>Aquibacillus</taxon>
    </lineage>
</organism>
<evidence type="ECO:0000313" key="4">
    <source>
        <dbReference type="Proteomes" id="UP001145072"/>
    </source>
</evidence>
<reference evidence="3" key="1">
    <citation type="submission" date="2022-06" db="EMBL/GenBank/DDBJ databases">
        <title>Aquibacillus sp. a new bacterium isolated from soil saline samples.</title>
        <authorList>
            <person name="Galisteo C."/>
            <person name="De La Haba R."/>
            <person name="Sanchez-Porro C."/>
            <person name="Ventosa A."/>
        </authorList>
    </citation>
    <scope>NUCLEOTIDE SEQUENCE</scope>
    <source>
        <strain evidence="3">JCM 12387</strain>
    </source>
</reference>
<dbReference type="Gene3D" id="3.90.70.10">
    <property type="entry name" value="Cysteine proteinases"/>
    <property type="match status" value="1"/>
</dbReference>
<dbReference type="InterPro" id="IPR039564">
    <property type="entry name" value="Peptidase_C39-like"/>
</dbReference>
<proteinExistence type="predicted"/>
<name>A0A9X3WHT0_9BACI</name>
<evidence type="ECO:0000256" key="1">
    <source>
        <dbReference type="SAM" id="Phobius"/>
    </source>
</evidence>